<dbReference type="EMBL" id="HG001800">
    <property type="protein sequence ID" value="CDF36749.1"/>
    <property type="molecule type" value="Genomic_DNA"/>
</dbReference>
<dbReference type="Gramene" id="CDF36749">
    <property type="protein sequence ID" value="CDF36749"/>
    <property type="gene ID" value="CHC_T00004795001"/>
</dbReference>
<gene>
    <name evidence="1" type="ORF">CHC_T00004795001</name>
</gene>
<dbReference type="GeneID" id="17324283"/>
<dbReference type="KEGG" id="ccp:CHC_T00004795001"/>
<organism evidence="1 2">
    <name type="scientific">Chondrus crispus</name>
    <name type="common">Carrageen Irish moss</name>
    <name type="synonym">Polymorpha crispa</name>
    <dbReference type="NCBI Taxonomy" id="2769"/>
    <lineage>
        <taxon>Eukaryota</taxon>
        <taxon>Rhodophyta</taxon>
        <taxon>Florideophyceae</taxon>
        <taxon>Rhodymeniophycidae</taxon>
        <taxon>Gigartinales</taxon>
        <taxon>Gigartinaceae</taxon>
        <taxon>Chondrus</taxon>
    </lineage>
</organism>
<dbReference type="AlphaFoldDB" id="R7QF82"/>
<name>R7QF82_CHOCR</name>
<accession>R7QF82</accession>
<dbReference type="Proteomes" id="UP000012073">
    <property type="component" value="Unassembled WGS sequence"/>
</dbReference>
<reference evidence="2" key="1">
    <citation type="journal article" date="2013" name="Proc. Natl. Acad. Sci. U.S.A.">
        <title>Genome structure and metabolic features in the red seaweed Chondrus crispus shed light on evolution of the Archaeplastida.</title>
        <authorList>
            <person name="Collen J."/>
            <person name="Porcel B."/>
            <person name="Carre W."/>
            <person name="Ball S.G."/>
            <person name="Chaparro C."/>
            <person name="Tonon T."/>
            <person name="Barbeyron T."/>
            <person name="Michel G."/>
            <person name="Noel B."/>
            <person name="Valentin K."/>
            <person name="Elias M."/>
            <person name="Artiguenave F."/>
            <person name="Arun A."/>
            <person name="Aury J.M."/>
            <person name="Barbosa-Neto J.F."/>
            <person name="Bothwell J.H."/>
            <person name="Bouget F.Y."/>
            <person name="Brillet L."/>
            <person name="Cabello-Hurtado F."/>
            <person name="Capella-Gutierrez S."/>
            <person name="Charrier B."/>
            <person name="Cladiere L."/>
            <person name="Cock J.M."/>
            <person name="Coelho S.M."/>
            <person name="Colleoni C."/>
            <person name="Czjzek M."/>
            <person name="Da Silva C."/>
            <person name="Delage L."/>
            <person name="Denoeud F."/>
            <person name="Deschamps P."/>
            <person name="Dittami S.M."/>
            <person name="Gabaldon T."/>
            <person name="Gachon C.M."/>
            <person name="Groisillier A."/>
            <person name="Herve C."/>
            <person name="Jabbari K."/>
            <person name="Katinka M."/>
            <person name="Kloareg B."/>
            <person name="Kowalczyk N."/>
            <person name="Labadie K."/>
            <person name="Leblanc C."/>
            <person name="Lopez P.J."/>
            <person name="McLachlan D.H."/>
            <person name="Meslet-Cladiere L."/>
            <person name="Moustafa A."/>
            <person name="Nehr Z."/>
            <person name="Nyvall Collen P."/>
            <person name="Panaud O."/>
            <person name="Partensky F."/>
            <person name="Poulain J."/>
            <person name="Rensing S.A."/>
            <person name="Rousvoal S."/>
            <person name="Samson G."/>
            <person name="Symeonidi A."/>
            <person name="Weissenbach J."/>
            <person name="Zambounis A."/>
            <person name="Wincker P."/>
            <person name="Boyen C."/>
        </authorList>
    </citation>
    <scope>NUCLEOTIDE SEQUENCE [LARGE SCALE GENOMIC DNA]</scope>
    <source>
        <strain evidence="2">cv. Stackhouse</strain>
    </source>
</reference>
<keyword evidence="2" id="KW-1185">Reference proteome</keyword>
<evidence type="ECO:0000313" key="2">
    <source>
        <dbReference type="Proteomes" id="UP000012073"/>
    </source>
</evidence>
<protein>
    <submittedName>
        <fullName evidence="1">Uncharacterized protein</fullName>
    </submittedName>
</protein>
<dbReference type="RefSeq" id="XP_005716568.1">
    <property type="nucleotide sequence ID" value="XM_005716511.1"/>
</dbReference>
<sequence>MPLIELVKVATFPPSRGLHSPILHCRCLVCPFVSIAKGPAYSGTSTCS</sequence>
<evidence type="ECO:0000313" key="1">
    <source>
        <dbReference type="EMBL" id="CDF36749.1"/>
    </source>
</evidence>
<proteinExistence type="predicted"/>